<gene>
    <name evidence="2" type="ORF">VP01_1234g4</name>
</gene>
<organism evidence="2 3">
    <name type="scientific">Puccinia sorghi</name>
    <dbReference type="NCBI Taxonomy" id="27349"/>
    <lineage>
        <taxon>Eukaryota</taxon>
        <taxon>Fungi</taxon>
        <taxon>Dikarya</taxon>
        <taxon>Basidiomycota</taxon>
        <taxon>Pucciniomycotina</taxon>
        <taxon>Pucciniomycetes</taxon>
        <taxon>Pucciniales</taxon>
        <taxon>Pucciniaceae</taxon>
        <taxon>Puccinia</taxon>
    </lineage>
</organism>
<dbReference type="Proteomes" id="UP000037035">
    <property type="component" value="Unassembled WGS sequence"/>
</dbReference>
<reference evidence="2 3" key="1">
    <citation type="submission" date="2015-08" db="EMBL/GenBank/DDBJ databases">
        <title>Next Generation Sequencing and Analysis of the Genome of Puccinia sorghi L Schw, the Causal Agent of Maize Common Rust.</title>
        <authorList>
            <person name="Rochi L."/>
            <person name="Burguener G."/>
            <person name="Darino M."/>
            <person name="Turjanski A."/>
            <person name="Kreff E."/>
            <person name="Dieguez M.J."/>
            <person name="Sacco F."/>
        </authorList>
    </citation>
    <scope>NUCLEOTIDE SEQUENCE [LARGE SCALE GENOMIC DNA]</scope>
    <source>
        <strain evidence="2 3">RO10H11247</strain>
    </source>
</reference>
<dbReference type="STRING" id="27349.A0A0L6VQ04"/>
<proteinExistence type="predicted"/>
<evidence type="ECO:0000313" key="3">
    <source>
        <dbReference type="Proteomes" id="UP000037035"/>
    </source>
</evidence>
<sequence>MPRALLFMKDSVCNHNLTPLNTQSSHPTLSLADGPSTPPDPPNLPSHVCHMVLEDEMDLEKASSAHLPDRPSVNSPLSLFLTFLAGVIGNPSNQLGNGAAKLDLNLLEIIQKMMEVEATHLSHLEKRVKLLESLEVCMTDLKENWQIPPKPEFPAGVSSYARATGPAPKPSPPQMLLKFQLYPSSHLSPILIN</sequence>
<dbReference type="AlphaFoldDB" id="A0A0L6VQ04"/>
<evidence type="ECO:0000313" key="2">
    <source>
        <dbReference type="EMBL" id="KNZ62697.1"/>
    </source>
</evidence>
<dbReference type="VEuPathDB" id="FungiDB:VP01_1234g4"/>
<dbReference type="OrthoDB" id="10595034at2759"/>
<keyword evidence="3" id="KW-1185">Reference proteome</keyword>
<comment type="caution">
    <text evidence="2">The sequence shown here is derived from an EMBL/GenBank/DDBJ whole genome shotgun (WGS) entry which is preliminary data.</text>
</comment>
<feature type="region of interest" description="Disordered" evidence="1">
    <location>
        <begin position="18"/>
        <end position="45"/>
    </location>
</feature>
<name>A0A0L6VQ04_9BASI</name>
<feature type="compositionally biased region" description="Polar residues" evidence="1">
    <location>
        <begin position="18"/>
        <end position="28"/>
    </location>
</feature>
<dbReference type="EMBL" id="LAVV01002610">
    <property type="protein sequence ID" value="KNZ62697.1"/>
    <property type="molecule type" value="Genomic_DNA"/>
</dbReference>
<accession>A0A0L6VQ04</accession>
<protein>
    <submittedName>
        <fullName evidence="2">Uncharacterized protein</fullName>
    </submittedName>
</protein>
<evidence type="ECO:0000256" key="1">
    <source>
        <dbReference type="SAM" id="MobiDB-lite"/>
    </source>
</evidence>